<dbReference type="STRING" id="465721.ACG33_01181"/>
<dbReference type="Proteomes" id="UP000070250">
    <property type="component" value="Chromosome"/>
</dbReference>
<accession>A0A127F855</accession>
<protein>
    <submittedName>
        <fullName evidence="1">Uncharacterized protein</fullName>
    </submittedName>
</protein>
<dbReference type="RefSeq" id="WP_066918010.1">
    <property type="nucleotide sequence ID" value="NZ_CP011971.1"/>
</dbReference>
<dbReference type="KEGG" id="sdf:ACG33_01181"/>
<name>A0A127F855_STEDE</name>
<evidence type="ECO:0000313" key="2">
    <source>
        <dbReference type="Proteomes" id="UP000070250"/>
    </source>
</evidence>
<sequence>MDRATVTKPIAVKANWDTRLEMRLTEPNAARVLNTLTLFRLARHEQSTLSRASLERWITDALAAKRLIKVVRGLYLNRMTTPPAELTEAAGWLRPGAIVSLQTVLGDCGAWNNFTDAATAVVPFSFDAVRPSLGTRSTQAGQFHFRGIPEAVLLAGREADRLADVYGYLRATPEAALLHWIYLANSPRSNLSAPPLDIDLDDLNLPRLQRLAKAMQLEDALNKWLEVKHAYDESPSVAEQTWIP</sequence>
<organism evidence="1 2">
    <name type="scientific">Steroidobacter denitrificans</name>
    <dbReference type="NCBI Taxonomy" id="465721"/>
    <lineage>
        <taxon>Bacteria</taxon>
        <taxon>Pseudomonadati</taxon>
        <taxon>Pseudomonadota</taxon>
        <taxon>Gammaproteobacteria</taxon>
        <taxon>Steroidobacterales</taxon>
        <taxon>Steroidobacteraceae</taxon>
        <taxon>Steroidobacter</taxon>
    </lineage>
</organism>
<evidence type="ECO:0000313" key="1">
    <source>
        <dbReference type="EMBL" id="AMN45740.1"/>
    </source>
</evidence>
<dbReference type="EMBL" id="CP011971">
    <property type="protein sequence ID" value="AMN45740.1"/>
    <property type="molecule type" value="Genomic_DNA"/>
</dbReference>
<proteinExistence type="predicted"/>
<dbReference type="AlphaFoldDB" id="A0A127F855"/>
<dbReference type="OrthoDB" id="9784149at2"/>
<reference evidence="1 2" key="1">
    <citation type="submission" date="2015-06" db="EMBL/GenBank/DDBJ databases">
        <title>A Comprehensive Approach to Explore the Metabolic and Phylogenetic Diversity of Bacterial Steroid Degradation in the Environment: Testosterone as an Example.</title>
        <authorList>
            <person name="Yang F.-C."/>
            <person name="Chen Y.-L."/>
            <person name="Yu C.-P."/>
            <person name="Tang S.-L."/>
            <person name="Wang P.-H."/>
            <person name="Ismail W."/>
            <person name="Wang C.-H."/>
            <person name="Yang C.-Y."/>
            <person name="Chiang Y.-R."/>
        </authorList>
    </citation>
    <scope>NUCLEOTIDE SEQUENCE [LARGE SCALE GENOMIC DNA]</scope>
    <source>
        <strain evidence="1 2">DSM 18526</strain>
    </source>
</reference>
<keyword evidence="2" id="KW-1185">Reference proteome</keyword>
<gene>
    <name evidence="1" type="ORF">ACG33_01181</name>
</gene>